<accession>A0ABP2D8T5</accession>
<name>A0ABP2D8T5_9RHOB</name>
<dbReference type="Proteomes" id="UP000003257">
    <property type="component" value="Unassembled WGS sequence"/>
</dbReference>
<gene>
    <name evidence="1" type="ORF">OIHEL45_13230</name>
</gene>
<evidence type="ECO:0000313" key="2">
    <source>
        <dbReference type="Proteomes" id="UP000003257"/>
    </source>
</evidence>
<proteinExistence type="predicted"/>
<evidence type="ECO:0000313" key="1">
    <source>
        <dbReference type="EMBL" id="EDQ04665.1"/>
    </source>
</evidence>
<organism evidence="1 2">
    <name type="scientific">Sulfitobacter indolifex HEL-45</name>
    <dbReference type="NCBI Taxonomy" id="391624"/>
    <lineage>
        <taxon>Bacteria</taxon>
        <taxon>Pseudomonadati</taxon>
        <taxon>Pseudomonadota</taxon>
        <taxon>Alphaproteobacteria</taxon>
        <taxon>Rhodobacterales</taxon>
        <taxon>Roseobacteraceae</taxon>
        <taxon>Sulfitobacter</taxon>
    </lineage>
</organism>
<keyword evidence="2" id="KW-1185">Reference proteome</keyword>
<protein>
    <submittedName>
        <fullName evidence="1">Uncharacterized protein</fullName>
    </submittedName>
</protein>
<sequence length="52" mass="5727">MNNHVMAAEAMAFCVGGAKAEIRVQTAVKNAARARFYSHLTETVTFQNRISL</sequence>
<dbReference type="RefSeq" id="WP_007119661.1">
    <property type="nucleotide sequence ID" value="NZ_ABID01000003.1"/>
</dbReference>
<comment type="caution">
    <text evidence="1">The sequence shown here is derived from an EMBL/GenBank/DDBJ whole genome shotgun (WGS) entry which is preliminary data.</text>
</comment>
<reference evidence="1 2" key="1">
    <citation type="submission" date="2007-11" db="EMBL/GenBank/DDBJ databases">
        <authorList>
            <person name="Wagner-Dobler I."/>
            <person name="Ferriera S."/>
            <person name="Johnson J."/>
            <person name="Kravitz S."/>
            <person name="Beeson K."/>
            <person name="Sutton G."/>
            <person name="Rogers Y.-H."/>
            <person name="Friedman R."/>
            <person name="Frazier M."/>
            <person name="Venter J.C."/>
        </authorList>
    </citation>
    <scope>NUCLEOTIDE SEQUENCE [LARGE SCALE GENOMIC DNA]</scope>
    <source>
        <strain evidence="1 2">HEL-45</strain>
    </source>
</reference>
<dbReference type="EMBL" id="ABID01000003">
    <property type="protein sequence ID" value="EDQ04665.1"/>
    <property type="molecule type" value="Genomic_DNA"/>
</dbReference>